<feature type="non-terminal residue" evidence="2">
    <location>
        <position position="126"/>
    </location>
</feature>
<organism evidence="2 3">
    <name type="scientific">Candolleomyces eurysporus</name>
    <dbReference type="NCBI Taxonomy" id="2828524"/>
    <lineage>
        <taxon>Eukaryota</taxon>
        <taxon>Fungi</taxon>
        <taxon>Dikarya</taxon>
        <taxon>Basidiomycota</taxon>
        <taxon>Agaricomycotina</taxon>
        <taxon>Agaricomycetes</taxon>
        <taxon>Agaricomycetidae</taxon>
        <taxon>Agaricales</taxon>
        <taxon>Agaricineae</taxon>
        <taxon>Psathyrellaceae</taxon>
        <taxon>Candolleomyces</taxon>
    </lineage>
</organism>
<protein>
    <submittedName>
        <fullName evidence="2">Uncharacterized protein</fullName>
    </submittedName>
</protein>
<accession>A0A9W8IRQ0</accession>
<dbReference type="EMBL" id="JANBPK010001845">
    <property type="protein sequence ID" value="KAJ2920599.1"/>
    <property type="molecule type" value="Genomic_DNA"/>
</dbReference>
<feature type="compositionally biased region" description="Low complexity" evidence="1">
    <location>
        <begin position="20"/>
        <end position="32"/>
    </location>
</feature>
<evidence type="ECO:0000313" key="3">
    <source>
        <dbReference type="Proteomes" id="UP001140091"/>
    </source>
</evidence>
<evidence type="ECO:0000256" key="1">
    <source>
        <dbReference type="SAM" id="MobiDB-lite"/>
    </source>
</evidence>
<proteinExistence type="predicted"/>
<gene>
    <name evidence="2" type="ORF">H1R20_g16495</name>
</gene>
<dbReference type="AlphaFoldDB" id="A0A9W8IRQ0"/>
<feature type="region of interest" description="Disordered" evidence="1">
    <location>
        <begin position="100"/>
        <end position="126"/>
    </location>
</feature>
<keyword evidence="3" id="KW-1185">Reference proteome</keyword>
<sequence>MPAATPAKRARQRTNRAEDATNTDATATVTETSPANDSLYDNTDHLTPDSSNIPAFISPDNVKHIAIWKAATAEALEHSLTAGIELVEKQMTERFTQLEDRERRNQRITLSAEGVGRESGVNEERA</sequence>
<comment type="caution">
    <text evidence="2">The sequence shown here is derived from an EMBL/GenBank/DDBJ whole genome shotgun (WGS) entry which is preliminary data.</text>
</comment>
<reference evidence="2" key="1">
    <citation type="submission" date="2022-06" db="EMBL/GenBank/DDBJ databases">
        <title>Genome Sequence of Candolleomyces eurysporus.</title>
        <authorList>
            <person name="Buettner E."/>
        </authorList>
    </citation>
    <scope>NUCLEOTIDE SEQUENCE</scope>
    <source>
        <strain evidence="2">VTCC 930004</strain>
    </source>
</reference>
<evidence type="ECO:0000313" key="2">
    <source>
        <dbReference type="EMBL" id="KAJ2920599.1"/>
    </source>
</evidence>
<feature type="region of interest" description="Disordered" evidence="1">
    <location>
        <begin position="1"/>
        <end position="53"/>
    </location>
</feature>
<name>A0A9W8IRQ0_9AGAR</name>
<dbReference type="Proteomes" id="UP001140091">
    <property type="component" value="Unassembled WGS sequence"/>
</dbReference>